<reference evidence="1" key="1">
    <citation type="submission" date="2018-06" db="EMBL/GenBank/DDBJ databases">
        <authorList>
            <person name="Zhirakovskaya E."/>
        </authorList>
    </citation>
    <scope>NUCLEOTIDE SEQUENCE</scope>
</reference>
<dbReference type="AlphaFoldDB" id="A0A3B1CRX8"/>
<accession>A0A3B1CRX8</accession>
<name>A0A3B1CRX8_9ZZZZ</name>
<sequence length="119" mass="13871">MYPFYKRIQDALLNKNIDDIQPLFEERNKELDVAFYHEPGKTKKDIAWALKDAMNDSQRKLLVLKAEDLNIYISPNSRLARLAHPSGSGAIIFNYSDKSASERYDIILRKKKGKWIISR</sequence>
<dbReference type="EMBL" id="UOGF01000017">
    <property type="protein sequence ID" value="VAX26748.1"/>
    <property type="molecule type" value="Genomic_DNA"/>
</dbReference>
<proteinExistence type="predicted"/>
<organism evidence="1">
    <name type="scientific">hydrothermal vent metagenome</name>
    <dbReference type="NCBI Taxonomy" id="652676"/>
    <lineage>
        <taxon>unclassified sequences</taxon>
        <taxon>metagenomes</taxon>
        <taxon>ecological metagenomes</taxon>
    </lineage>
</organism>
<evidence type="ECO:0000313" key="1">
    <source>
        <dbReference type="EMBL" id="VAX26748.1"/>
    </source>
</evidence>
<gene>
    <name evidence="1" type="ORF">MNBD_NITROSPIRAE01-254</name>
</gene>
<protein>
    <recommendedName>
        <fullName evidence="2">DUF4440 domain-containing protein</fullName>
    </recommendedName>
</protein>
<evidence type="ECO:0008006" key="2">
    <source>
        <dbReference type="Google" id="ProtNLM"/>
    </source>
</evidence>